<sequence length="1459" mass="167732">MSVLKRGVNGYTLSVVDGKPNKVISVPVLLFTVLEDDLILAYTGSRQPLQIICLKDASVRGFLHGHESSVRALCKGYSSSCFSASDDGEVIHWSMNKMDIIHRFCVRVDANSIQSSETRLFVGSQGSILTVDLSNYTIIDRLDTLQGEPILSIRGDDLLSAFPFNGLPPNLLVWKIKDDLKLSSADYSFHTDSPICVDHDETYIYISTRKDFKIIEKRSGEERRMETYSIRERSYTSVCVYTDLLYLGHEGGADVFEIMEDGVAHFLQNLECPSASQMLASPSSDSVITCTPHDIRVYRGRRISNMMGMKDHTVSTMVTVFDCIATGGKDKKKPMADFRSLWRVCDWSLVKTLHNPDYNSPLRAVCVNRRHLVASTKTGMHIWKLSDLRARWKYKGVDGIEAICLDERDNLYHHVNVREVNEKGEFESSEIRRLSLVRRQTKRKEEGREEHSTLHLKDIFREPLQEAKAPALFGSDSVTLISDLGPMKSIYYHRNKLFIVQVGYVTIEDREKIRVAERDTQITFSDTRAWIFSQYNLIEWDISQMRSISQRRLFKMYLLCSSDGRNMYLYNGAEVERHDMMVYDSECLGKCTSIRWLRQNLRPLSSNPHLICQLLASYAPYHTFHWYTSQLQLGHGLHYRGWSTLHGSVYNKRWLFIDHWRATDPHLRVLDKDLADYIRCKAYIDDVPFFRKLVTSAIHVPWVYVSSATCFDPQHSLQCLRYLLNCISMLELRRDHNGKTLLHYAAAGAHHQAVSLLCKYPTVQKSHDKGDAALLVALNSICGEGKRIFDLDEWGDYRREGEYEMESGKVTLHMVTRSGLSECDLLEDDGRGMSVHDEILKKFHESKEKTFRGQTKEEWDDTTEMFSIMSKIVDACNARPSIARHISIFAVKHFMKSIVPHLFWTLVLALAIVGLGKSENRDGFWFRSYVQGGLQDTNWDNAIDGSSWMNWMNNTLLPFTQRDLNGTMDRSVQLHDHIAVQQSRIYFPSDRVDRDTYGPNNTWSWSSDTFSFYSPSAMVYHGGYMVKLSTDPEEAYRQLEDLVENQWIDTRTAAVSARMTLYNDAINAYVSCTFTLEFTRAGQPLRSAVIKMSRADINGVSIETLFVLAEIGCVVYLFLMIVSEGTDLYYSGTLNYISDLWNYYEILLILLFIATLALRVQWYILYKSGGNNHQLLTFTLDLSRQLSCVLLLLVLLRSLKFFEILPGWGRVVISLINTLTDQKLLVFVGLFLYVLLAFSITYFMAFSDSVEATSTMGLSILCAFKTIFGDSAFSDMISAQPIFGPIFFLLFMSFQALILMNMFIAVISDLYMSKAEDDQFKWDLNVTEIYISSKLYPRYSLWGSAQTLLTRLARWSVNRWKRHQIVPIDLESNLVRWEGGTISDKGVNPVLFERKYTNFSFTEEEARHFATEMAKERRIQSEESNTTTFSEIQTLKKQMQQLIEQNKLLVDTLVKHRTK</sequence>
<dbReference type="EMBL" id="MDYQ01000042">
    <property type="protein sequence ID" value="PRP85611.1"/>
    <property type="molecule type" value="Genomic_DNA"/>
</dbReference>
<accession>A0A2P6NNS5</accession>
<dbReference type="InterPro" id="IPR036322">
    <property type="entry name" value="WD40_repeat_dom_sf"/>
</dbReference>
<dbReference type="Pfam" id="PF20519">
    <property type="entry name" value="Polycystin_dom"/>
    <property type="match status" value="1"/>
</dbReference>
<protein>
    <submittedName>
        <fullName evidence="10">Polycystin-2-like</fullName>
    </submittedName>
</protein>
<keyword evidence="11" id="KW-1185">Reference proteome</keyword>
<comment type="similarity">
    <text evidence="2">Belongs to the polycystin family.</text>
</comment>
<reference evidence="10 11" key="1">
    <citation type="journal article" date="2018" name="Genome Biol. Evol.">
        <title>Multiple Roots of Fruiting Body Formation in Amoebozoa.</title>
        <authorList>
            <person name="Hillmann F."/>
            <person name="Forbes G."/>
            <person name="Novohradska S."/>
            <person name="Ferling I."/>
            <person name="Riege K."/>
            <person name="Groth M."/>
            <person name="Westermann M."/>
            <person name="Marz M."/>
            <person name="Spaller T."/>
            <person name="Winckler T."/>
            <person name="Schaap P."/>
            <person name="Glockner G."/>
        </authorList>
    </citation>
    <scope>NUCLEOTIDE SEQUENCE [LARGE SCALE GENOMIC DNA]</scope>
    <source>
        <strain evidence="10 11">Jena</strain>
    </source>
</reference>
<keyword evidence="3 7" id="KW-0812">Transmembrane</keyword>
<dbReference type="InterPro" id="IPR051223">
    <property type="entry name" value="Polycystin"/>
</dbReference>
<dbReference type="InterPro" id="IPR015943">
    <property type="entry name" value="WD40/YVTN_repeat-like_dom_sf"/>
</dbReference>
<dbReference type="InterPro" id="IPR036770">
    <property type="entry name" value="Ankyrin_rpt-contain_sf"/>
</dbReference>
<evidence type="ECO:0000259" key="9">
    <source>
        <dbReference type="Pfam" id="PF20519"/>
    </source>
</evidence>
<name>A0A2P6NNS5_9EUKA</name>
<evidence type="ECO:0000256" key="4">
    <source>
        <dbReference type="ARBA" id="ARBA00022989"/>
    </source>
</evidence>
<dbReference type="Gene3D" id="2.130.10.10">
    <property type="entry name" value="YVTN repeat-like/Quinoprotein amine dehydrogenase"/>
    <property type="match status" value="1"/>
</dbReference>
<dbReference type="InParanoid" id="A0A2P6NNS5"/>
<gene>
    <name evidence="10" type="ORF">PROFUN_06400</name>
</gene>
<evidence type="ECO:0000256" key="3">
    <source>
        <dbReference type="ARBA" id="ARBA00022692"/>
    </source>
</evidence>
<evidence type="ECO:0000256" key="1">
    <source>
        <dbReference type="ARBA" id="ARBA00004141"/>
    </source>
</evidence>
<dbReference type="Pfam" id="PF08016">
    <property type="entry name" value="PKD_channel"/>
    <property type="match status" value="1"/>
</dbReference>
<feature type="transmembrane region" description="Helical" evidence="7">
    <location>
        <begin position="898"/>
        <end position="916"/>
    </location>
</feature>
<feature type="domain" description="Polycystin cation channel PKD1/PKD2" evidence="8">
    <location>
        <begin position="1105"/>
        <end position="1312"/>
    </location>
</feature>
<keyword evidence="4 7" id="KW-1133">Transmembrane helix</keyword>
<feature type="transmembrane region" description="Helical" evidence="7">
    <location>
        <begin position="1224"/>
        <end position="1244"/>
    </location>
</feature>
<keyword evidence="5 7" id="KW-0472">Membrane</keyword>
<dbReference type="PANTHER" id="PTHR10877">
    <property type="entry name" value="POLYCYSTIN FAMILY MEMBER"/>
    <property type="match status" value="1"/>
</dbReference>
<dbReference type="OrthoDB" id="444119at2759"/>
<evidence type="ECO:0000259" key="8">
    <source>
        <dbReference type="Pfam" id="PF08016"/>
    </source>
</evidence>
<comment type="caution">
    <text evidence="10">The sequence shown here is derived from an EMBL/GenBank/DDBJ whole genome shotgun (WGS) entry which is preliminary data.</text>
</comment>
<feature type="domain" description="Polycystin" evidence="9">
    <location>
        <begin position="996"/>
        <end position="1090"/>
    </location>
</feature>
<evidence type="ECO:0000313" key="10">
    <source>
        <dbReference type="EMBL" id="PRP85611.1"/>
    </source>
</evidence>
<dbReference type="InterPro" id="IPR046791">
    <property type="entry name" value="Polycystin_dom"/>
</dbReference>
<keyword evidence="6" id="KW-0325">Glycoprotein</keyword>
<dbReference type="Gene3D" id="1.25.40.20">
    <property type="entry name" value="Ankyrin repeat-containing domain"/>
    <property type="match status" value="1"/>
</dbReference>
<feature type="transmembrane region" description="Helical" evidence="7">
    <location>
        <begin position="1100"/>
        <end position="1123"/>
    </location>
</feature>
<dbReference type="Proteomes" id="UP000241769">
    <property type="component" value="Unassembled WGS sequence"/>
</dbReference>
<evidence type="ECO:0000256" key="6">
    <source>
        <dbReference type="ARBA" id="ARBA00023180"/>
    </source>
</evidence>
<dbReference type="InterPro" id="IPR013122">
    <property type="entry name" value="PKD1_2_channel"/>
</dbReference>
<dbReference type="STRING" id="1890364.A0A2P6NNS5"/>
<comment type="subcellular location">
    <subcellularLocation>
        <location evidence="1">Membrane</location>
        <topology evidence="1">Multi-pass membrane protein</topology>
    </subcellularLocation>
</comment>
<dbReference type="PRINTS" id="PR01433">
    <property type="entry name" value="POLYCYSTIN2"/>
</dbReference>
<evidence type="ECO:0000313" key="11">
    <source>
        <dbReference type="Proteomes" id="UP000241769"/>
    </source>
</evidence>
<dbReference type="Gene3D" id="1.10.287.70">
    <property type="match status" value="1"/>
</dbReference>
<evidence type="ECO:0000256" key="5">
    <source>
        <dbReference type="ARBA" id="ARBA00023136"/>
    </source>
</evidence>
<feature type="transmembrane region" description="Helical" evidence="7">
    <location>
        <begin position="1143"/>
        <end position="1165"/>
    </location>
</feature>
<dbReference type="GO" id="GO:0016020">
    <property type="term" value="C:membrane"/>
    <property type="evidence" value="ECO:0007669"/>
    <property type="project" value="UniProtKB-SubCell"/>
</dbReference>
<evidence type="ECO:0000256" key="2">
    <source>
        <dbReference type="ARBA" id="ARBA00007200"/>
    </source>
</evidence>
<organism evidence="10 11">
    <name type="scientific">Planoprotostelium fungivorum</name>
    <dbReference type="NCBI Taxonomy" id="1890364"/>
    <lineage>
        <taxon>Eukaryota</taxon>
        <taxon>Amoebozoa</taxon>
        <taxon>Evosea</taxon>
        <taxon>Variosea</taxon>
        <taxon>Cavosteliida</taxon>
        <taxon>Cavosteliaceae</taxon>
        <taxon>Planoprotostelium</taxon>
    </lineage>
</organism>
<dbReference type="PANTHER" id="PTHR10877:SF183">
    <property type="entry name" value="AT14535P-RELATED"/>
    <property type="match status" value="1"/>
</dbReference>
<proteinExistence type="inferred from homology"/>
<dbReference type="GO" id="GO:0005509">
    <property type="term" value="F:calcium ion binding"/>
    <property type="evidence" value="ECO:0007669"/>
    <property type="project" value="InterPro"/>
</dbReference>
<feature type="transmembrane region" description="Helical" evidence="7">
    <location>
        <begin position="1286"/>
        <end position="1311"/>
    </location>
</feature>
<dbReference type="InterPro" id="IPR003915">
    <property type="entry name" value="PKD_2"/>
</dbReference>
<dbReference type="SUPFAM" id="SSF50978">
    <property type="entry name" value="WD40 repeat-like"/>
    <property type="match status" value="2"/>
</dbReference>
<evidence type="ECO:0000256" key="7">
    <source>
        <dbReference type="SAM" id="Phobius"/>
    </source>
</evidence>